<dbReference type="OrthoDB" id="31154at2759"/>
<name>A0A976IBF9_BRELC</name>
<evidence type="ECO:0000256" key="3">
    <source>
        <dbReference type="ARBA" id="ARBA00022833"/>
    </source>
</evidence>
<dbReference type="GeneID" id="94345814"/>
<keyword evidence="2" id="KW-0863">Zinc-finger</keyword>
<gene>
    <name evidence="5" type="ORF">CCR75_002043</name>
</gene>
<evidence type="ECO:0000256" key="1">
    <source>
        <dbReference type="ARBA" id="ARBA00022723"/>
    </source>
</evidence>
<sequence>MPATAGRVRMPHNNRMHSSAALKMTGMWKNTIGYDPYAAENEKQEKTVDTSFEQAKGLMALAKLSNKSNDVRGACKKCKMVGHLTFQCRNYLGEEDKQKLSDSDSSSLSDSSDGNSETEAKRLSSQHFSTINARRKDRSKRRSRSRSIDKLLLNKVPSRSRGSCRESSRDRFMWDDREAMNKRRKSRSLSVVSYRMSANRRRRLVSKERLRLRDKERKHSSKKRYRGNESGRKFSHKRHHHEHDSSKSICVKKRRH</sequence>
<dbReference type="KEGG" id="blac:94345814"/>
<reference evidence="5 6" key="1">
    <citation type="journal article" date="2021" name="Genome Biol.">
        <title>AFLAP: assembly-free linkage analysis pipeline using k-mers from genome sequencing data.</title>
        <authorList>
            <person name="Fletcher K."/>
            <person name="Zhang L."/>
            <person name="Gil J."/>
            <person name="Han R."/>
            <person name="Cavanaugh K."/>
            <person name="Michelmore R."/>
        </authorList>
    </citation>
    <scope>NUCLEOTIDE SEQUENCE [LARGE SCALE GENOMIC DNA]</scope>
    <source>
        <strain evidence="5 6">SF5</strain>
    </source>
</reference>
<feature type="compositionally biased region" description="Basic residues" evidence="4">
    <location>
        <begin position="133"/>
        <end position="145"/>
    </location>
</feature>
<dbReference type="RefSeq" id="XP_067815394.1">
    <property type="nucleotide sequence ID" value="XM_067960143.1"/>
</dbReference>
<dbReference type="GO" id="GO:0008270">
    <property type="term" value="F:zinc ion binding"/>
    <property type="evidence" value="ECO:0007669"/>
    <property type="project" value="UniProtKB-KW"/>
</dbReference>
<feature type="compositionally biased region" description="Polar residues" evidence="4">
    <location>
        <begin position="123"/>
        <end position="132"/>
    </location>
</feature>
<dbReference type="PANTHER" id="PTHR31437:SF1">
    <property type="entry name" value="PROTEIN SREK1IP1"/>
    <property type="match status" value="1"/>
</dbReference>
<feature type="compositionally biased region" description="Low complexity" evidence="4">
    <location>
        <begin position="103"/>
        <end position="113"/>
    </location>
</feature>
<evidence type="ECO:0000256" key="4">
    <source>
        <dbReference type="SAM" id="MobiDB-lite"/>
    </source>
</evidence>
<evidence type="ECO:0000256" key="2">
    <source>
        <dbReference type="ARBA" id="ARBA00022771"/>
    </source>
</evidence>
<dbReference type="Proteomes" id="UP000294530">
    <property type="component" value="Unassembled WGS sequence"/>
</dbReference>
<dbReference type="PANTHER" id="PTHR31437">
    <property type="entry name" value="SREK1IP1 FAMILY MEMBER"/>
    <property type="match status" value="1"/>
</dbReference>
<keyword evidence="6" id="KW-1185">Reference proteome</keyword>
<dbReference type="EMBL" id="SHOA02000001">
    <property type="protein sequence ID" value="TDH65895.1"/>
    <property type="molecule type" value="Genomic_DNA"/>
</dbReference>
<accession>A0A976IBF9</accession>
<dbReference type="AlphaFoldDB" id="A0A976IBF9"/>
<feature type="region of interest" description="Disordered" evidence="4">
    <location>
        <begin position="211"/>
        <end position="256"/>
    </location>
</feature>
<evidence type="ECO:0000313" key="6">
    <source>
        <dbReference type="Proteomes" id="UP000294530"/>
    </source>
</evidence>
<evidence type="ECO:0000313" key="5">
    <source>
        <dbReference type="EMBL" id="TDH65895.1"/>
    </source>
</evidence>
<comment type="caution">
    <text evidence="5">The sequence shown here is derived from an EMBL/GenBank/DDBJ whole genome shotgun (WGS) entry which is preliminary data.</text>
</comment>
<feature type="region of interest" description="Disordered" evidence="4">
    <location>
        <begin position="96"/>
        <end position="167"/>
    </location>
</feature>
<evidence type="ECO:0008006" key="7">
    <source>
        <dbReference type="Google" id="ProtNLM"/>
    </source>
</evidence>
<keyword evidence="1" id="KW-0479">Metal-binding</keyword>
<proteinExistence type="predicted"/>
<keyword evidence="3" id="KW-0862">Zinc</keyword>
<organism evidence="5 6">
    <name type="scientific">Bremia lactucae</name>
    <name type="common">Lettuce downy mildew</name>
    <dbReference type="NCBI Taxonomy" id="4779"/>
    <lineage>
        <taxon>Eukaryota</taxon>
        <taxon>Sar</taxon>
        <taxon>Stramenopiles</taxon>
        <taxon>Oomycota</taxon>
        <taxon>Peronosporomycetes</taxon>
        <taxon>Peronosporales</taxon>
        <taxon>Peronosporaceae</taxon>
        <taxon>Bremia</taxon>
    </lineage>
</organism>
<protein>
    <recommendedName>
        <fullName evidence="7">CAX-interacting protein 4</fullName>
    </recommendedName>
</protein>